<dbReference type="RefSeq" id="WP_310764079.1">
    <property type="nucleotide sequence ID" value="NZ_CP134050.1"/>
</dbReference>
<dbReference type="CDD" id="cd02440">
    <property type="entry name" value="AdoMet_MTases"/>
    <property type="match status" value="1"/>
</dbReference>
<accession>A0ABY9SYC8</accession>
<dbReference type="PANTHER" id="PTHR43542">
    <property type="entry name" value="METHYLTRANSFERASE"/>
    <property type="match status" value="1"/>
</dbReference>
<dbReference type="InterPro" id="IPR002052">
    <property type="entry name" value="DNA_methylase_N6_adenine_CS"/>
</dbReference>
<dbReference type="InterPro" id="IPR004398">
    <property type="entry name" value="RNA_MeTrfase_RsmD"/>
</dbReference>
<keyword evidence="1 3" id="KW-0489">Methyltransferase</keyword>
<gene>
    <name evidence="3" type="primary">rsmD</name>
    <name evidence="3" type="ORF">RGB73_17915</name>
</gene>
<dbReference type="Gene3D" id="3.40.50.150">
    <property type="entry name" value="Vaccinia Virus protein VP39"/>
    <property type="match status" value="1"/>
</dbReference>
<keyword evidence="4" id="KW-1185">Reference proteome</keyword>
<proteinExistence type="predicted"/>
<dbReference type="InterPro" id="IPR029063">
    <property type="entry name" value="SAM-dependent_MTases_sf"/>
</dbReference>
<dbReference type="EC" id="2.1.1.171" evidence="3"/>
<organism evidence="3 4">
    <name type="scientific">Brevibacillus brevis</name>
    <name type="common">Bacillus brevis</name>
    <dbReference type="NCBI Taxonomy" id="1393"/>
    <lineage>
        <taxon>Bacteria</taxon>
        <taxon>Bacillati</taxon>
        <taxon>Bacillota</taxon>
        <taxon>Bacilli</taxon>
        <taxon>Bacillales</taxon>
        <taxon>Paenibacillaceae</taxon>
        <taxon>Brevibacillus</taxon>
    </lineage>
</organism>
<dbReference type="GO" id="GO:0052913">
    <property type="term" value="F:16S rRNA (guanine(966)-N(2))-methyltransferase activity"/>
    <property type="evidence" value="ECO:0007669"/>
    <property type="project" value="UniProtKB-EC"/>
</dbReference>
<dbReference type="PANTHER" id="PTHR43542:SF1">
    <property type="entry name" value="METHYLTRANSFERASE"/>
    <property type="match status" value="1"/>
</dbReference>
<evidence type="ECO:0000256" key="2">
    <source>
        <dbReference type="ARBA" id="ARBA00022679"/>
    </source>
</evidence>
<keyword evidence="2 3" id="KW-0808">Transferase</keyword>
<dbReference type="Pfam" id="PF03602">
    <property type="entry name" value="Cons_hypoth95"/>
    <property type="match status" value="1"/>
</dbReference>
<evidence type="ECO:0000313" key="3">
    <source>
        <dbReference type="EMBL" id="WNC12604.1"/>
    </source>
</evidence>
<dbReference type="EMBL" id="CP134050">
    <property type="protein sequence ID" value="WNC12604.1"/>
    <property type="molecule type" value="Genomic_DNA"/>
</dbReference>
<evidence type="ECO:0000256" key="1">
    <source>
        <dbReference type="ARBA" id="ARBA00022603"/>
    </source>
</evidence>
<dbReference type="SUPFAM" id="SSF53335">
    <property type="entry name" value="S-adenosyl-L-methionine-dependent methyltransferases"/>
    <property type="match status" value="1"/>
</dbReference>
<dbReference type="PIRSF" id="PIRSF004553">
    <property type="entry name" value="CHP00095"/>
    <property type="match status" value="1"/>
</dbReference>
<dbReference type="NCBIfam" id="TIGR00095">
    <property type="entry name" value="16S rRNA (guanine(966)-N(2))-methyltransferase RsmD"/>
    <property type="match status" value="1"/>
</dbReference>
<dbReference type="PROSITE" id="PS00092">
    <property type="entry name" value="N6_MTASE"/>
    <property type="match status" value="1"/>
</dbReference>
<sequence length="203" mass="22355">MRVIAGEHKGRRLTAVPGKGTRPTTDKVKESIFNMIGPYFDGGWALDLYAGTGGLGIEALSRGAERAVFVERDAKAFAVVKQNVEACRLEGSAELYRMDADRAIRTLASRGHAFDLVFLDPPYAHQKIAEEIRLFQQFGLLAEGAWIVAEHDVGVELPLEIGDCVVDRSSSYGETAVTLYYYERHSERDASDDESTPEGEESP</sequence>
<name>A0ABY9SYC8_BREBE</name>
<evidence type="ECO:0000313" key="4">
    <source>
        <dbReference type="Proteomes" id="UP001256827"/>
    </source>
</evidence>
<dbReference type="Proteomes" id="UP001256827">
    <property type="component" value="Chromosome"/>
</dbReference>
<protein>
    <submittedName>
        <fullName evidence="3">16S rRNA (Guanine(966)-N(2))-methyltransferase RsmD</fullName>
        <ecNumber evidence="3">2.1.1.171</ecNumber>
    </submittedName>
</protein>
<reference evidence="3 4" key="1">
    <citation type="submission" date="2023-09" db="EMBL/GenBank/DDBJ databases">
        <title>Complete Genome and Methylome dissection of Bacillus brevis NEB573 original source of BbsI restriction endonuclease.</title>
        <authorList>
            <person name="Fomenkov A."/>
            <person name="Roberts R.D."/>
        </authorList>
    </citation>
    <scope>NUCLEOTIDE SEQUENCE [LARGE SCALE GENOMIC DNA]</scope>
    <source>
        <strain evidence="3 4">NEB573</strain>
    </source>
</reference>